<evidence type="ECO:0000256" key="2">
    <source>
        <dbReference type="ARBA" id="ARBA00005801"/>
    </source>
</evidence>
<name>A0A347WNH9_9LACT</name>
<sequence length="231" mass="26765">MFTIFLFGTILGSFALKFSADCFNNLRQPMSRSRCDYCHHSLSFLDMIPIISQLYLKSRCRYCGQHIAKRYIIFEVFVGIWLSFVAYKVQHMLFAYQIFHFLLFFILLLMVASDLNNLWVPDFLQLMLLGLVSFYYMKVIEFILSNHLISLLIVALLWLGYMLFPDKIGGADIKLFTLLLALIPNHQAPILLLLASLSALVYALVITKDIRKPIPFVPFIVLSFYVLVFAH</sequence>
<dbReference type="InterPro" id="IPR010627">
    <property type="entry name" value="Prepilin_pept_A24_N"/>
</dbReference>
<comment type="similarity">
    <text evidence="2">Belongs to the peptidase A24 family.</text>
</comment>
<evidence type="ECO:0000256" key="4">
    <source>
        <dbReference type="ARBA" id="ARBA00022692"/>
    </source>
</evidence>
<keyword evidence="3" id="KW-1003">Cell membrane</keyword>
<evidence type="ECO:0000313" key="11">
    <source>
        <dbReference type="Proteomes" id="UP000263232"/>
    </source>
</evidence>
<dbReference type="GO" id="GO:0004190">
    <property type="term" value="F:aspartic-type endopeptidase activity"/>
    <property type="evidence" value="ECO:0007669"/>
    <property type="project" value="InterPro"/>
</dbReference>
<evidence type="ECO:0008006" key="12">
    <source>
        <dbReference type="Google" id="ProtNLM"/>
    </source>
</evidence>
<evidence type="ECO:0000256" key="1">
    <source>
        <dbReference type="ARBA" id="ARBA00004651"/>
    </source>
</evidence>
<dbReference type="GO" id="GO:0005886">
    <property type="term" value="C:plasma membrane"/>
    <property type="evidence" value="ECO:0007669"/>
    <property type="project" value="UniProtKB-SubCell"/>
</dbReference>
<feature type="transmembrane region" description="Helical" evidence="7">
    <location>
        <begin position="176"/>
        <end position="207"/>
    </location>
</feature>
<dbReference type="EMBL" id="CP023434">
    <property type="protein sequence ID" value="AXY26636.1"/>
    <property type="molecule type" value="Genomic_DNA"/>
</dbReference>
<keyword evidence="6 7" id="KW-0472">Membrane</keyword>
<protein>
    <recommendedName>
        <fullName evidence="12">Prepilin peptidase</fullName>
    </recommendedName>
</protein>
<gene>
    <name evidence="10" type="ORF">CL176_11860</name>
</gene>
<dbReference type="Proteomes" id="UP000263232">
    <property type="component" value="Chromosome"/>
</dbReference>
<evidence type="ECO:0000259" key="8">
    <source>
        <dbReference type="Pfam" id="PF01478"/>
    </source>
</evidence>
<keyword evidence="5 7" id="KW-1133">Transmembrane helix</keyword>
<feature type="domain" description="Prepilin peptidase A24 N-terminal" evidence="9">
    <location>
        <begin position="6"/>
        <end position="88"/>
    </location>
</feature>
<dbReference type="InterPro" id="IPR050882">
    <property type="entry name" value="Prepilin_peptidase/N-MTase"/>
</dbReference>
<dbReference type="PANTHER" id="PTHR30487">
    <property type="entry name" value="TYPE 4 PREPILIN-LIKE PROTEINS LEADER PEPTIDE-PROCESSING ENZYME"/>
    <property type="match status" value="1"/>
</dbReference>
<accession>A0A347WNH9</accession>
<feature type="transmembrane region" description="Helical" evidence="7">
    <location>
        <begin position="68"/>
        <end position="87"/>
    </location>
</feature>
<organism evidence="10 11">
    <name type="scientific">Suicoccus acidiformans</name>
    <dbReference type="NCBI Taxonomy" id="2036206"/>
    <lineage>
        <taxon>Bacteria</taxon>
        <taxon>Bacillati</taxon>
        <taxon>Bacillota</taxon>
        <taxon>Bacilli</taxon>
        <taxon>Lactobacillales</taxon>
        <taxon>Aerococcaceae</taxon>
        <taxon>Suicoccus</taxon>
    </lineage>
</organism>
<dbReference type="PANTHER" id="PTHR30487:SF0">
    <property type="entry name" value="PREPILIN LEADER PEPTIDASE_N-METHYLTRANSFERASE-RELATED"/>
    <property type="match status" value="1"/>
</dbReference>
<dbReference type="GO" id="GO:0006465">
    <property type="term" value="P:signal peptide processing"/>
    <property type="evidence" value="ECO:0007669"/>
    <property type="project" value="TreeGrafter"/>
</dbReference>
<feature type="transmembrane region" description="Helical" evidence="7">
    <location>
        <begin position="93"/>
        <end position="111"/>
    </location>
</feature>
<keyword evidence="4 7" id="KW-0812">Transmembrane</keyword>
<evidence type="ECO:0000256" key="6">
    <source>
        <dbReference type="ARBA" id="ARBA00023136"/>
    </source>
</evidence>
<evidence type="ECO:0000259" key="9">
    <source>
        <dbReference type="Pfam" id="PF06750"/>
    </source>
</evidence>
<proteinExistence type="inferred from homology"/>
<dbReference type="OrthoDB" id="9789291at2"/>
<evidence type="ECO:0000313" key="10">
    <source>
        <dbReference type="EMBL" id="AXY26636.1"/>
    </source>
</evidence>
<feature type="transmembrane region" description="Helical" evidence="7">
    <location>
        <begin position="143"/>
        <end position="164"/>
    </location>
</feature>
<dbReference type="Pfam" id="PF01478">
    <property type="entry name" value="Peptidase_A24"/>
    <property type="match status" value="1"/>
</dbReference>
<dbReference type="Pfam" id="PF06750">
    <property type="entry name" value="A24_N_bact"/>
    <property type="match status" value="1"/>
</dbReference>
<evidence type="ECO:0000256" key="5">
    <source>
        <dbReference type="ARBA" id="ARBA00022989"/>
    </source>
</evidence>
<reference evidence="10 11" key="1">
    <citation type="submission" date="2017-09" db="EMBL/GenBank/DDBJ databases">
        <title>Complete genome sequence of Oxytococcus suis strain ZY16052.</title>
        <authorList>
            <person name="Li F."/>
        </authorList>
    </citation>
    <scope>NUCLEOTIDE SEQUENCE [LARGE SCALE GENOMIC DNA]</scope>
    <source>
        <strain evidence="10 11">ZY16052</strain>
    </source>
</reference>
<dbReference type="AlphaFoldDB" id="A0A347WNH9"/>
<dbReference type="Gene3D" id="1.20.120.1220">
    <property type="match status" value="1"/>
</dbReference>
<feature type="transmembrane region" description="Helical" evidence="7">
    <location>
        <begin position="213"/>
        <end position="230"/>
    </location>
</feature>
<dbReference type="KEGG" id="abae:CL176_11860"/>
<dbReference type="RefSeq" id="WP_118991490.1">
    <property type="nucleotide sequence ID" value="NZ_CP023434.1"/>
</dbReference>
<comment type="subcellular location">
    <subcellularLocation>
        <location evidence="1">Cell membrane</location>
        <topology evidence="1">Multi-pass membrane protein</topology>
    </subcellularLocation>
</comment>
<evidence type="ECO:0000256" key="7">
    <source>
        <dbReference type="SAM" id="Phobius"/>
    </source>
</evidence>
<feature type="domain" description="Prepilin type IV endopeptidase peptidase" evidence="8">
    <location>
        <begin position="102"/>
        <end position="204"/>
    </location>
</feature>
<evidence type="ECO:0000256" key="3">
    <source>
        <dbReference type="ARBA" id="ARBA00022475"/>
    </source>
</evidence>
<dbReference type="InterPro" id="IPR000045">
    <property type="entry name" value="Prepilin_IV_endopep_pep"/>
</dbReference>
<keyword evidence="11" id="KW-1185">Reference proteome</keyword>